<evidence type="ECO:0000256" key="1">
    <source>
        <dbReference type="ARBA" id="ARBA00004167"/>
    </source>
</evidence>
<evidence type="ECO:0000256" key="5">
    <source>
        <dbReference type="ARBA" id="ARBA00022692"/>
    </source>
</evidence>
<dbReference type="AlphaFoldDB" id="Q97JM8"/>
<dbReference type="OrthoDB" id="9757901at2"/>
<protein>
    <submittedName>
        <fullName evidence="13">Penicillin-binding protein 2</fullName>
    </submittedName>
</protein>
<dbReference type="InterPro" id="IPR005311">
    <property type="entry name" value="PBP_dimer"/>
</dbReference>
<dbReference type="Gene3D" id="3.40.710.10">
    <property type="entry name" value="DD-peptidase/beta-lactamase superfamily"/>
    <property type="match status" value="2"/>
</dbReference>
<dbReference type="GO" id="GO:0005886">
    <property type="term" value="C:plasma membrane"/>
    <property type="evidence" value="ECO:0007669"/>
    <property type="project" value="UniProtKB-SubCell"/>
</dbReference>
<dbReference type="GO" id="GO:0071555">
    <property type="term" value="P:cell wall organization"/>
    <property type="evidence" value="ECO:0007669"/>
    <property type="project" value="UniProtKB-KW"/>
</dbReference>
<dbReference type="Pfam" id="PF03717">
    <property type="entry name" value="PBP_dimer"/>
    <property type="match status" value="1"/>
</dbReference>
<evidence type="ECO:0000256" key="7">
    <source>
        <dbReference type="ARBA" id="ARBA00022984"/>
    </source>
</evidence>
<evidence type="ECO:0000256" key="8">
    <source>
        <dbReference type="ARBA" id="ARBA00022989"/>
    </source>
</evidence>
<dbReference type="PANTHER" id="PTHR30627">
    <property type="entry name" value="PEPTIDOGLYCAN D,D-TRANSPEPTIDASE"/>
    <property type="match status" value="1"/>
</dbReference>
<evidence type="ECO:0000259" key="12">
    <source>
        <dbReference type="Pfam" id="PF03717"/>
    </source>
</evidence>
<evidence type="ECO:0000256" key="2">
    <source>
        <dbReference type="ARBA" id="ARBA00004236"/>
    </source>
</evidence>
<dbReference type="PIR" id="F97053">
    <property type="entry name" value="F97053"/>
</dbReference>
<evidence type="ECO:0000256" key="10">
    <source>
        <dbReference type="ARBA" id="ARBA00023316"/>
    </source>
</evidence>
<keyword evidence="4" id="KW-1003">Cell membrane</keyword>
<organism evidence="13 14">
    <name type="scientific">Clostridium acetobutylicum (strain ATCC 824 / DSM 792 / JCM 1419 / IAM 19013 / LMG 5710 / NBRC 13948 / NRRL B-527 / VKM B-1787 / 2291 / W)</name>
    <dbReference type="NCBI Taxonomy" id="272562"/>
    <lineage>
        <taxon>Bacteria</taxon>
        <taxon>Bacillati</taxon>
        <taxon>Bacillota</taxon>
        <taxon>Clostridia</taxon>
        <taxon>Eubacteriales</taxon>
        <taxon>Clostridiaceae</taxon>
        <taxon>Clostridium</taxon>
    </lineage>
</organism>
<dbReference type="STRING" id="272562.CA_C1245"/>
<keyword evidence="6" id="KW-0133">Cell shape</keyword>
<keyword evidence="10" id="KW-0961">Cell wall biogenesis/degradation</keyword>
<dbReference type="InterPro" id="IPR036138">
    <property type="entry name" value="PBP_dimer_sf"/>
</dbReference>
<dbReference type="SUPFAM" id="SSF56519">
    <property type="entry name" value="Penicillin binding protein dimerisation domain"/>
    <property type="match status" value="1"/>
</dbReference>
<feature type="domain" description="Penicillin-binding protein transpeptidase" evidence="11">
    <location>
        <begin position="720"/>
        <end position="877"/>
    </location>
</feature>
<dbReference type="EMBL" id="AE001437">
    <property type="protein sequence ID" value="AAK79217.1"/>
    <property type="molecule type" value="Genomic_DNA"/>
</dbReference>
<reference evidence="13 14" key="1">
    <citation type="journal article" date="2001" name="J. Bacteriol.">
        <title>Genome sequence and comparative analysis of the solvent-producing bacterium Clostridium acetobutylicum.</title>
        <authorList>
            <person name="Nolling J."/>
            <person name="Breton G."/>
            <person name="Omelchenko M.V."/>
            <person name="Makarova K.S."/>
            <person name="Zeng Q."/>
            <person name="Gibson R."/>
            <person name="Lee H.M."/>
            <person name="Dubois J."/>
            <person name="Qiu D."/>
            <person name="Hitti J."/>
            <person name="Wolf Y.I."/>
            <person name="Tatusov R.L."/>
            <person name="Sabathe F."/>
            <person name="Doucette-Stamm L."/>
            <person name="Soucaille P."/>
            <person name="Daly M.J."/>
            <person name="Bennett G.N."/>
            <person name="Koonin E.V."/>
            <person name="Smith D.R."/>
        </authorList>
    </citation>
    <scope>NUCLEOTIDE SEQUENCE [LARGE SCALE GENOMIC DNA]</scope>
    <source>
        <strain evidence="14">ATCC 824 / DSM 792 / JCM 1419 / LMG 5710 / VKM B-1787</strain>
    </source>
</reference>
<dbReference type="Gene3D" id="1.10.10.1230">
    <property type="entry name" value="Penicillin-binding protein, N-terminal non-catalytic domain, head sub-domain"/>
    <property type="match status" value="1"/>
</dbReference>
<evidence type="ECO:0000259" key="11">
    <source>
        <dbReference type="Pfam" id="PF00905"/>
    </source>
</evidence>
<evidence type="ECO:0000256" key="3">
    <source>
        <dbReference type="ARBA" id="ARBA00007171"/>
    </source>
</evidence>
<dbReference type="Gene3D" id="3.90.1310.10">
    <property type="entry name" value="Penicillin-binding protein 2a (Domain 2)"/>
    <property type="match status" value="1"/>
</dbReference>
<dbReference type="KEGG" id="cac:CA_C1245"/>
<evidence type="ECO:0000256" key="6">
    <source>
        <dbReference type="ARBA" id="ARBA00022960"/>
    </source>
</evidence>
<dbReference type="Pfam" id="PF00905">
    <property type="entry name" value="Transpeptidase"/>
    <property type="match status" value="2"/>
</dbReference>
<dbReference type="eggNOG" id="COG0768">
    <property type="taxonomic scope" value="Bacteria"/>
</dbReference>
<feature type="domain" description="Penicillin-binding protein transpeptidase" evidence="11">
    <location>
        <begin position="401"/>
        <end position="592"/>
    </location>
</feature>
<keyword evidence="8" id="KW-1133">Transmembrane helix</keyword>
<proteinExistence type="inferred from homology"/>
<dbReference type="GO" id="GO:0009252">
    <property type="term" value="P:peptidoglycan biosynthetic process"/>
    <property type="evidence" value="ECO:0007669"/>
    <property type="project" value="UniProtKB-KW"/>
</dbReference>
<comment type="similarity">
    <text evidence="3">Belongs to the transpeptidase family.</text>
</comment>
<dbReference type="GeneID" id="44997752"/>
<comment type="subcellular location">
    <subcellularLocation>
        <location evidence="2">Cell membrane</location>
    </subcellularLocation>
    <subcellularLocation>
        <location evidence="1">Membrane</location>
        <topology evidence="1">Single-pass membrane protein</topology>
    </subcellularLocation>
</comment>
<accession>Q97JM8</accession>
<keyword evidence="14" id="KW-1185">Reference proteome</keyword>
<gene>
    <name evidence="13" type="primary">pbpA</name>
    <name evidence="13" type="ordered locus">CA_C1245</name>
</gene>
<evidence type="ECO:0000256" key="9">
    <source>
        <dbReference type="ARBA" id="ARBA00023136"/>
    </source>
</evidence>
<dbReference type="InterPro" id="IPR012338">
    <property type="entry name" value="Beta-lactam/transpept-like"/>
</dbReference>
<keyword evidence="5" id="KW-0812">Transmembrane</keyword>
<dbReference type="GO" id="GO:0071972">
    <property type="term" value="F:peptidoglycan L,D-transpeptidase activity"/>
    <property type="evidence" value="ECO:0007669"/>
    <property type="project" value="TreeGrafter"/>
</dbReference>
<sequence>MKKAKLKKIFNRFNALMVVVLLVFSGIIAQLINLQILQTDSYKAKANSTAHRFIKEVAPRGEITDSTGTLLATNKQSFDVTYLQTDSNKGNFYNTVAKVFYILDKSGEKQNDSFALKVDSNEYRFDFNTTNPDEINKMQLRFLKDRGFEEPIIKKMYKGRSKEDDLTKDQKNNVNNELLKISPKKVFETLAKNYKIPKSYKITIDGQTISKNCDVNDIRRFMVVEDAVKMNSFSGYKPVAIASNVKQETSFTILQKANELPGIDVSVDPIRYYPYGKLASNVMGYISKITPSSTQQSESYTQKGYDVNSDLIGVSGLEAALEDRLRGTSGGRIVEVNKQGKITDELAKKDPYPGQNVQLTINKDVQYAAEQALINTMAGLRKKGYSDSGGGSSYLGNATRGAAVVIDVKTGGVLALASVPNFDPNDFSDPNGLSEAATEKYFSTDLIAKAKAAGVPESLYDTLFPVSKSNSNTRVDKYDYLAKPLYNYATLSLIPPGSTFKPLTAIAGLETGAITPETTIYDPGSFDDGMGFKTEFKSDGYLGYKDLKGAIEKSSNGYFMTVGKLLRQKGGSDILAKYAWKFGLGVQPNSNVTPTTGIEIQENFGQVYNSYTNKNNFAQQGQWSIMENLQGGKYLKGVSINLYTGDNDSKELSTIKAAVKENIKNSISSGKFDRDKTEDLVTKLVSTDPLYKGKTFSKSDISTLVSGIVTEETNDYTQATLPYNIYNAAIGQGIDEFTPLQLANYVATIANGGKRYKAHLVDKVTDASGKVVYENKPEVVEDTQVKQSTIDAVKAGMSAVNDSGTAADTFNNFPIPAAGKTGTADPYTSEVERSIMRSSYAVYVGFAPRDNPEIAVATVVFDGGFGSGTAQIAKDIYEAYFKNQLKQLNFKFDTDVDAKTENDANTTGNVAEQTQN</sequence>
<dbReference type="InterPro" id="IPR050515">
    <property type="entry name" value="Beta-lactam/transpept"/>
</dbReference>
<dbReference type="Proteomes" id="UP000000814">
    <property type="component" value="Chromosome"/>
</dbReference>
<dbReference type="InterPro" id="IPR001460">
    <property type="entry name" value="PCN-bd_Tpept"/>
</dbReference>
<dbReference type="GO" id="GO:0008658">
    <property type="term" value="F:penicillin binding"/>
    <property type="evidence" value="ECO:0007669"/>
    <property type="project" value="InterPro"/>
</dbReference>
<evidence type="ECO:0000256" key="4">
    <source>
        <dbReference type="ARBA" id="ARBA00022475"/>
    </source>
</evidence>
<dbReference type="RefSeq" id="WP_010964558.1">
    <property type="nucleotide sequence ID" value="NC_003030.1"/>
</dbReference>
<dbReference type="PANTHER" id="PTHR30627:SF2">
    <property type="entry name" value="PEPTIDOGLYCAN D,D-TRANSPEPTIDASE MRDA"/>
    <property type="match status" value="1"/>
</dbReference>
<keyword evidence="9" id="KW-0472">Membrane</keyword>
<evidence type="ECO:0000313" key="13">
    <source>
        <dbReference type="EMBL" id="AAK79217.1"/>
    </source>
</evidence>
<dbReference type="PATRIC" id="fig|272562.8.peg.1445"/>
<dbReference type="GO" id="GO:0008360">
    <property type="term" value="P:regulation of cell shape"/>
    <property type="evidence" value="ECO:0007669"/>
    <property type="project" value="UniProtKB-KW"/>
</dbReference>
<feature type="domain" description="Penicillin-binding protein dimerisation" evidence="12">
    <location>
        <begin position="56"/>
        <end position="345"/>
    </location>
</feature>
<keyword evidence="7" id="KW-0573">Peptidoglycan synthesis</keyword>
<dbReference type="SUPFAM" id="SSF56601">
    <property type="entry name" value="beta-lactamase/transpeptidase-like"/>
    <property type="match status" value="1"/>
</dbReference>
<name>Q97JM8_CLOAB</name>
<evidence type="ECO:0000313" key="14">
    <source>
        <dbReference type="Proteomes" id="UP000000814"/>
    </source>
</evidence>
<dbReference type="HOGENOM" id="CLU_009289_1_1_9"/>